<dbReference type="EMBL" id="JBIMZQ010000038">
    <property type="protein sequence ID" value="KAL3661024.1"/>
    <property type="molecule type" value="Genomic_DNA"/>
</dbReference>
<name>A0ABD3F7I0_9STRA</name>
<evidence type="ECO:0000313" key="2">
    <source>
        <dbReference type="EMBL" id="KAL3661024.1"/>
    </source>
</evidence>
<proteinExistence type="predicted"/>
<feature type="chain" id="PRO_5044866847" evidence="1">
    <location>
        <begin position="22"/>
        <end position="130"/>
    </location>
</feature>
<keyword evidence="3" id="KW-1185">Reference proteome</keyword>
<evidence type="ECO:0000256" key="1">
    <source>
        <dbReference type="SAM" id="SignalP"/>
    </source>
</evidence>
<dbReference type="AlphaFoldDB" id="A0ABD3F7I0"/>
<feature type="signal peptide" evidence="1">
    <location>
        <begin position="1"/>
        <end position="21"/>
    </location>
</feature>
<evidence type="ECO:0000313" key="3">
    <source>
        <dbReference type="Proteomes" id="UP001632037"/>
    </source>
</evidence>
<accession>A0ABD3F7I0</accession>
<comment type="caution">
    <text evidence="2">The sequence shown here is derived from an EMBL/GenBank/DDBJ whole genome shotgun (WGS) entry which is preliminary data.</text>
</comment>
<organism evidence="2 3">
    <name type="scientific">Phytophthora oleae</name>
    <dbReference type="NCBI Taxonomy" id="2107226"/>
    <lineage>
        <taxon>Eukaryota</taxon>
        <taxon>Sar</taxon>
        <taxon>Stramenopiles</taxon>
        <taxon>Oomycota</taxon>
        <taxon>Peronosporomycetes</taxon>
        <taxon>Peronosporales</taxon>
        <taxon>Peronosporaceae</taxon>
        <taxon>Phytophthora</taxon>
    </lineage>
</organism>
<keyword evidence="1" id="KW-0732">Signal</keyword>
<reference evidence="2 3" key="1">
    <citation type="submission" date="2024-09" db="EMBL/GenBank/DDBJ databases">
        <title>Genome sequencing and assembly of Phytophthora oleae, isolate VK10A, causative agent of rot of olive drupes.</title>
        <authorList>
            <person name="Conti Taguali S."/>
            <person name="Riolo M."/>
            <person name="La Spada F."/>
            <person name="Cacciola S.O."/>
            <person name="Dionisio G."/>
        </authorList>
    </citation>
    <scope>NUCLEOTIDE SEQUENCE [LARGE SCALE GENOMIC DNA]</scope>
    <source>
        <strain evidence="2 3">VK10A</strain>
    </source>
</reference>
<sequence>MLSRVASALLVAVCMARDTTAGGVLNFWDGPNFTGEKLRVYGSVMGQTCYNANVKQPSSITWEGLPTTGFFDGKAKIAFYEDKNCVGTWRAWFATEKDFPTNVKLDGLNGIQSFMLWQLNKEPRVYKQLG</sequence>
<gene>
    <name evidence="2" type="ORF">V7S43_014040</name>
</gene>
<dbReference type="Proteomes" id="UP001632037">
    <property type="component" value="Unassembled WGS sequence"/>
</dbReference>
<protein>
    <submittedName>
        <fullName evidence="2">Uncharacterized protein</fullName>
    </submittedName>
</protein>